<protein>
    <recommendedName>
        <fullName evidence="4">Lipoprotein</fullName>
    </recommendedName>
</protein>
<feature type="chain" id="PRO_5012602106" description="Lipoprotein" evidence="1">
    <location>
        <begin position="19"/>
        <end position="150"/>
    </location>
</feature>
<evidence type="ECO:0000313" key="2">
    <source>
        <dbReference type="EMBL" id="SNR82305.1"/>
    </source>
</evidence>
<dbReference type="RefSeq" id="WP_089371530.1">
    <property type="nucleotide sequence ID" value="NZ_BMEP01000001.1"/>
</dbReference>
<sequence>MKKIIFILFISLSLVQCANDDDALDCSTVLCEGPSFVFEFIDSDTGDNVLEGVFDNGVPDGFFIALGEDDIALEFGIDYAVNPLNQLGVFRFSEQFQISLPNVFDVTIAYDFGAISNGCCQDYTYENVTVINATFEQVEDGNRLFLRIFI</sequence>
<proteinExistence type="predicted"/>
<reference evidence="2 3" key="1">
    <citation type="submission" date="2017-06" db="EMBL/GenBank/DDBJ databases">
        <authorList>
            <person name="Kim H.J."/>
            <person name="Triplett B.A."/>
        </authorList>
    </citation>
    <scope>NUCLEOTIDE SEQUENCE [LARGE SCALE GENOMIC DNA]</scope>
    <source>
        <strain evidence="2 3">DSM 25597</strain>
    </source>
</reference>
<dbReference type="OrthoDB" id="1432409at2"/>
<dbReference type="EMBL" id="FZNY01000003">
    <property type="protein sequence ID" value="SNR82305.1"/>
    <property type="molecule type" value="Genomic_DNA"/>
</dbReference>
<dbReference type="AlphaFoldDB" id="A0A238ZFK8"/>
<keyword evidence="3" id="KW-1185">Reference proteome</keyword>
<evidence type="ECO:0000256" key="1">
    <source>
        <dbReference type="SAM" id="SignalP"/>
    </source>
</evidence>
<accession>A0A238ZFK8</accession>
<feature type="signal peptide" evidence="1">
    <location>
        <begin position="1"/>
        <end position="18"/>
    </location>
</feature>
<evidence type="ECO:0000313" key="3">
    <source>
        <dbReference type="Proteomes" id="UP000198379"/>
    </source>
</evidence>
<organism evidence="2 3">
    <name type="scientific">Dokdonia pacifica</name>
    <dbReference type="NCBI Taxonomy" id="1627892"/>
    <lineage>
        <taxon>Bacteria</taxon>
        <taxon>Pseudomonadati</taxon>
        <taxon>Bacteroidota</taxon>
        <taxon>Flavobacteriia</taxon>
        <taxon>Flavobacteriales</taxon>
        <taxon>Flavobacteriaceae</taxon>
        <taxon>Dokdonia</taxon>
    </lineage>
</organism>
<dbReference type="Proteomes" id="UP000198379">
    <property type="component" value="Unassembled WGS sequence"/>
</dbReference>
<evidence type="ECO:0008006" key="4">
    <source>
        <dbReference type="Google" id="ProtNLM"/>
    </source>
</evidence>
<gene>
    <name evidence="2" type="ORF">SAMN06265376_103203</name>
</gene>
<name>A0A238ZFK8_9FLAO</name>
<keyword evidence="1" id="KW-0732">Signal</keyword>